<proteinExistence type="predicted"/>
<protein>
    <submittedName>
        <fullName evidence="2">Uncharacterized protein</fullName>
    </submittedName>
</protein>
<reference evidence="2" key="1">
    <citation type="journal article" date="2022" name="bioRxiv">
        <title>Genomics of Preaxostyla Flagellates Illuminates Evolutionary Transitions and the Path Towards Mitochondrial Loss.</title>
        <authorList>
            <person name="Novak L.V.F."/>
            <person name="Treitli S.C."/>
            <person name="Pyrih J."/>
            <person name="Halakuc P."/>
            <person name="Pipaliya S.V."/>
            <person name="Vacek V."/>
            <person name="Brzon O."/>
            <person name="Soukal P."/>
            <person name="Eme L."/>
            <person name="Dacks J.B."/>
            <person name="Karnkowska A."/>
            <person name="Elias M."/>
            <person name="Hampl V."/>
        </authorList>
    </citation>
    <scope>NUCLEOTIDE SEQUENCE</scope>
    <source>
        <strain evidence="2">RCP-MX</strain>
    </source>
</reference>
<comment type="caution">
    <text evidence="2">The sequence shown here is derived from an EMBL/GenBank/DDBJ whole genome shotgun (WGS) entry which is preliminary data.</text>
</comment>
<name>A0ABQ8UB93_9EUKA</name>
<evidence type="ECO:0000313" key="3">
    <source>
        <dbReference type="Proteomes" id="UP001141327"/>
    </source>
</evidence>
<dbReference type="Proteomes" id="UP001141327">
    <property type="component" value="Unassembled WGS sequence"/>
</dbReference>
<keyword evidence="3" id="KW-1185">Reference proteome</keyword>
<feature type="region of interest" description="Disordered" evidence="1">
    <location>
        <begin position="349"/>
        <end position="370"/>
    </location>
</feature>
<accession>A0ABQ8UB93</accession>
<dbReference type="EMBL" id="JAPMOS010000187">
    <property type="protein sequence ID" value="KAJ4454080.1"/>
    <property type="molecule type" value="Genomic_DNA"/>
</dbReference>
<organism evidence="2 3">
    <name type="scientific">Paratrimastix pyriformis</name>
    <dbReference type="NCBI Taxonomy" id="342808"/>
    <lineage>
        <taxon>Eukaryota</taxon>
        <taxon>Metamonada</taxon>
        <taxon>Preaxostyla</taxon>
        <taxon>Paratrimastigidae</taxon>
        <taxon>Paratrimastix</taxon>
    </lineage>
</organism>
<gene>
    <name evidence="2" type="ORF">PAPYR_11299</name>
</gene>
<sequence length="406" mass="44996">MQTSRYALKSHKGPSVGVMVMGKRRPTPKKNIKHWCCAHGIGREPIEERRATKRLAGACWDLDPRAWDPWVHKYARVPDVSQFVVVSDPVRLEGRVQPHRKRFRWHKGKRAWRVRVSEGQRARCSIFVGQMAQCSIFVGQMARCNIVVGQMAQCSIFMGQMAQCSIVVGQMAQCSIVVGQMAQCSIIVGQMAQCSIIVGQMAQCSIVVGQMAQCSIFMDQEIFARMTSTTKACFNVFLHLGSASNIVERTEARVPLFSVAIWPTPTGYPSGYPVRFKTGGHQASRPNIRFCIFSSLGSSSCPGKPFKLWTSHLSSLYQLTQQTSALPCLRGQWDFHSSRQTYRRVRNTHQRTAQLPGQKRGFARGPKTGPSGCPCDIHGLSTETREGAAMGGCSCGDIMACYPPTA</sequence>
<evidence type="ECO:0000313" key="2">
    <source>
        <dbReference type="EMBL" id="KAJ4454080.1"/>
    </source>
</evidence>
<evidence type="ECO:0000256" key="1">
    <source>
        <dbReference type="SAM" id="MobiDB-lite"/>
    </source>
</evidence>